<dbReference type="EMBL" id="GL433907">
    <property type="protein sequence ID" value="EFN50630.1"/>
    <property type="molecule type" value="Genomic_DNA"/>
</dbReference>
<evidence type="ECO:0000256" key="2">
    <source>
        <dbReference type="SAM" id="SignalP"/>
    </source>
</evidence>
<keyword evidence="5" id="KW-1185">Reference proteome</keyword>
<feature type="domain" description="3'-5' exonuclease" evidence="3">
    <location>
        <begin position="116"/>
        <end position="285"/>
    </location>
</feature>
<dbReference type="KEGG" id="cvr:CHLNCDRAFT_59476"/>
<dbReference type="eggNOG" id="KOG2206">
    <property type="taxonomic scope" value="Eukaryota"/>
</dbReference>
<dbReference type="GO" id="GO:0071036">
    <property type="term" value="P:nuclear polyadenylation-dependent snoRNA catabolic process"/>
    <property type="evidence" value="ECO:0007669"/>
    <property type="project" value="TreeGrafter"/>
</dbReference>
<dbReference type="GO" id="GO:0071035">
    <property type="term" value="P:nuclear polyadenylation-dependent rRNA catabolic process"/>
    <property type="evidence" value="ECO:0007669"/>
    <property type="project" value="TreeGrafter"/>
</dbReference>
<reference evidence="4 5" key="1">
    <citation type="journal article" date="2010" name="Plant Cell">
        <title>The Chlorella variabilis NC64A genome reveals adaptation to photosymbiosis, coevolution with viruses, and cryptic sex.</title>
        <authorList>
            <person name="Blanc G."/>
            <person name="Duncan G."/>
            <person name="Agarkova I."/>
            <person name="Borodovsky M."/>
            <person name="Gurnon J."/>
            <person name="Kuo A."/>
            <person name="Lindquist E."/>
            <person name="Lucas S."/>
            <person name="Pangilinan J."/>
            <person name="Polle J."/>
            <person name="Salamov A."/>
            <person name="Terry A."/>
            <person name="Yamada T."/>
            <person name="Dunigan D.D."/>
            <person name="Grigoriev I.V."/>
            <person name="Claverie J.M."/>
            <person name="Van Etten J.L."/>
        </authorList>
    </citation>
    <scope>NUCLEOTIDE SEQUENCE [LARGE SCALE GENOMIC DNA]</scope>
    <source>
        <strain evidence="4 5">NC64A</strain>
    </source>
</reference>
<keyword evidence="2" id="KW-0732">Signal</keyword>
<dbReference type="GO" id="GO:0071039">
    <property type="term" value="P:nuclear polyadenylation-dependent CUT catabolic process"/>
    <property type="evidence" value="ECO:0007669"/>
    <property type="project" value="TreeGrafter"/>
</dbReference>
<dbReference type="InterPro" id="IPR002562">
    <property type="entry name" value="3'-5'_exonuclease_dom"/>
</dbReference>
<dbReference type="GO" id="GO:0071037">
    <property type="term" value="P:nuclear polyadenylation-dependent snRNA catabolic process"/>
    <property type="evidence" value="ECO:0007669"/>
    <property type="project" value="TreeGrafter"/>
</dbReference>
<dbReference type="GO" id="GO:0071040">
    <property type="term" value="P:nuclear polyadenylation-dependent antisense transcript catabolic process"/>
    <property type="evidence" value="ECO:0007669"/>
    <property type="project" value="TreeGrafter"/>
</dbReference>
<dbReference type="InterPro" id="IPR045092">
    <property type="entry name" value="Rrp6-like"/>
</dbReference>
<dbReference type="PANTHER" id="PTHR12124">
    <property type="entry name" value="POLYMYOSITIS/SCLERODERMA AUTOANTIGEN-RELATED"/>
    <property type="match status" value="1"/>
</dbReference>
<dbReference type="STRING" id="554065.E1ZU66"/>
<dbReference type="eggNOG" id="KOG4373">
    <property type="taxonomic scope" value="Eukaryota"/>
</dbReference>
<sequence>MLPLWLGGTHILLAWLLWRRRGANRKADDAVNEAVQNAAAPTAAAAQSAEHCATEVNQSPAAATAAATAAAPRAPQPRLAHPHADLIQQLCSQPPPLQPTLTPWKHEDQDTFIHSFTWVDTVPKLAAAAMELYEQDRTALDVEHHSTHTYSGLTCLVQLSTGSKDYLIDSLALRQDMHLLAPVLSNPRICKVIHGGGNDAVWLQRDFGLFLVNVFDTEKACQVLGYHQRSLGALLQRFCGIQADKSLGQRADWRRRPLSAELIDYARRDVQHLLTIADRLGHELLAEQGLLAQQLQPAPTSTQPSVVEQGLAARHALDAAMKPHSLLWRAVHRSQAVTLSQYQPTPPAAAVDAAAMGLMRRAMAAAHEQHVAALLSEAALGQTPWVCAEVQQLLQEGGRTVHGSKASKVHDPVAFKQRLAQRFAAKGVVYENCCMYDQDGELLCHTDRKKLEWYIRKGLAVKKANKCVSCGEEGHYLRYRVVPTCYRRAMPTRLKSHRRQLVSQIRTFLGTDCAEASQDCLTELEQYGGMLAGLGHRTRRRTLKRWVRQGQCLPAPLAAEAADAAGLGAPSGVAAGQASEDDEAEVHGAEVNGGAMPQPPPGLGLSDLRNTGHLWHGQQVVEHLTSQGGDEALLGLCHRFRQCFVDTLQPQFLPPGWVYHFGKRQFGPFSIYHEGGVDDG</sequence>
<dbReference type="OrthoDB" id="2250022at2759"/>
<protein>
    <recommendedName>
        <fullName evidence="3">3'-5' exonuclease domain-containing protein</fullName>
    </recommendedName>
</protein>
<feature type="chain" id="PRO_5003156260" description="3'-5' exonuclease domain-containing protein" evidence="2">
    <location>
        <begin position="26"/>
        <end position="680"/>
    </location>
</feature>
<dbReference type="AlphaFoldDB" id="E1ZU66"/>
<proteinExistence type="predicted"/>
<evidence type="ECO:0000313" key="4">
    <source>
        <dbReference type="EMBL" id="EFN50630.1"/>
    </source>
</evidence>
<dbReference type="SUPFAM" id="SSF53098">
    <property type="entry name" value="Ribonuclease H-like"/>
    <property type="match status" value="1"/>
</dbReference>
<dbReference type="GO" id="GO:0000175">
    <property type="term" value="F:3'-5'-RNA exonuclease activity"/>
    <property type="evidence" value="ECO:0007669"/>
    <property type="project" value="InterPro"/>
</dbReference>
<evidence type="ECO:0000256" key="1">
    <source>
        <dbReference type="SAM" id="MobiDB-lite"/>
    </source>
</evidence>
<name>E1ZU66_CHLVA</name>
<feature type="signal peptide" evidence="2">
    <location>
        <begin position="1"/>
        <end position="25"/>
    </location>
</feature>
<dbReference type="Gene3D" id="3.30.420.10">
    <property type="entry name" value="Ribonuclease H-like superfamily/Ribonuclease H"/>
    <property type="match status" value="1"/>
</dbReference>
<evidence type="ECO:0000259" key="3">
    <source>
        <dbReference type="SMART" id="SM00474"/>
    </source>
</evidence>
<dbReference type="Proteomes" id="UP000008141">
    <property type="component" value="Unassembled WGS sequence"/>
</dbReference>
<dbReference type="InParanoid" id="E1ZU66"/>
<dbReference type="GO" id="GO:0000176">
    <property type="term" value="C:nuclear exosome (RNase complex)"/>
    <property type="evidence" value="ECO:0007669"/>
    <property type="project" value="TreeGrafter"/>
</dbReference>
<evidence type="ECO:0000313" key="5">
    <source>
        <dbReference type="Proteomes" id="UP000008141"/>
    </source>
</evidence>
<feature type="region of interest" description="Disordered" evidence="1">
    <location>
        <begin position="570"/>
        <end position="609"/>
    </location>
</feature>
<dbReference type="GO" id="GO:0005730">
    <property type="term" value="C:nucleolus"/>
    <property type="evidence" value="ECO:0007669"/>
    <property type="project" value="TreeGrafter"/>
</dbReference>
<dbReference type="PANTHER" id="PTHR12124:SF47">
    <property type="entry name" value="EXOSOME COMPONENT 10"/>
    <property type="match status" value="1"/>
</dbReference>
<dbReference type="GO" id="GO:0071051">
    <property type="term" value="P:poly(A)-dependent snoRNA 3'-end processing"/>
    <property type="evidence" value="ECO:0007669"/>
    <property type="project" value="TreeGrafter"/>
</dbReference>
<dbReference type="Pfam" id="PF01612">
    <property type="entry name" value="DNA_pol_A_exo1"/>
    <property type="match status" value="1"/>
</dbReference>
<organism evidence="5">
    <name type="scientific">Chlorella variabilis</name>
    <name type="common">Green alga</name>
    <dbReference type="NCBI Taxonomy" id="554065"/>
    <lineage>
        <taxon>Eukaryota</taxon>
        <taxon>Viridiplantae</taxon>
        <taxon>Chlorophyta</taxon>
        <taxon>core chlorophytes</taxon>
        <taxon>Trebouxiophyceae</taxon>
        <taxon>Chlorellales</taxon>
        <taxon>Chlorellaceae</taxon>
        <taxon>Chlorella clade</taxon>
        <taxon>Chlorella</taxon>
    </lineage>
</organism>
<gene>
    <name evidence="4" type="ORF">CHLNCDRAFT_59476</name>
</gene>
<dbReference type="GO" id="GO:0071038">
    <property type="term" value="P:TRAMP-dependent tRNA surveillance pathway"/>
    <property type="evidence" value="ECO:0007669"/>
    <property type="project" value="TreeGrafter"/>
</dbReference>
<dbReference type="RefSeq" id="XP_005842750.1">
    <property type="nucleotide sequence ID" value="XM_005842692.1"/>
</dbReference>
<dbReference type="GO" id="GO:0000467">
    <property type="term" value="P:exonucleolytic trimming to generate mature 3'-end of 5.8S rRNA from tricistronic rRNA transcript (SSU-rRNA, 5.8S rRNA, LSU-rRNA)"/>
    <property type="evidence" value="ECO:0007669"/>
    <property type="project" value="InterPro"/>
</dbReference>
<dbReference type="GO" id="GO:0071044">
    <property type="term" value="P:histone mRNA catabolic process"/>
    <property type="evidence" value="ECO:0007669"/>
    <property type="project" value="TreeGrafter"/>
</dbReference>
<dbReference type="InterPro" id="IPR012337">
    <property type="entry name" value="RNaseH-like_sf"/>
</dbReference>
<dbReference type="GO" id="GO:0003727">
    <property type="term" value="F:single-stranded RNA binding"/>
    <property type="evidence" value="ECO:0007669"/>
    <property type="project" value="TreeGrafter"/>
</dbReference>
<accession>E1ZU66</accession>
<dbReference type="SMART" id="SM00474">
    <property type="entry name" value="35EXOc"/>
    <property type="match status" value="1"/>
</dbReference>
<dbReference type="OMA" id="RICKVIH"/>
<dbReference type="InterPro" id="IPR036397">
    <property type="entry name" value="RNaseH_sf"/>
</dbReference>
<dbReference type="FunCoup" id="E1ZU66">
    <property type="interactions" value="94"/>
</dbReference>
<dbReference type="GeneID" id="17350062"/>